<name>A0A4P9XH44_9FUNG</name>
<protein>
    <recommendedName>
        <fullName evidence="12">Extracellular metalloproteinase</fullName>
        <ecNumber evidence="12">3.4.24.-</ecNumber>
    </recommendedName>
    <alternativeName>
        <fullName evidence="12">Fungalysin</fullName>
    </alternativeName>
</protein>
<dbReference type="SUPFAM" id="SSF55486">
    <property type="entry name" value="Metalloproteases ('zincins'), catalytic domain"/>
    <property type="match status" value="1"/>
</dbReference>
<evidence type="ECO:0000256" key="7">
    <source>
        <dbReference type="ARBA" id="ARBA00022833"/>
    </source>
</evidence>
<reference evidence="15" key="1">
    <citation type="journal article" date="2018" name="Nat. Microbiol.">
        <title>Leveraging single-cell genomics to expand the fungal tree of life.</title>
        <authorList>
            <person name="Ahrendt S.R."/>
            <person name="Quandt C.A."/>
            <person name="Ciobanu D."/>
            <person name="Clum A."/>
            <person name="Salamov A."/>
            <person name="Andreopoulos B."/>
            <person name="Cheng J.F."/>
            <person name="Woyke T."/>
            <person name="Pelin A."/>
            <person name="Henrissat B."/>
            <person name="Reynolds N.K."/>
            <person name="Benny G.L."/>
            <person name="Smith M.E."/>
            <person name="James T.Y."/>
            <person name="Grigoriev I.V."/>
        </authorList>
    </citation>
    <scope>NUCLEOTIDE SEQUENCE [LARGE SCALE GENOMIC DNA]</scope>
    <source>
        <strain evidence="15">RSA 1356</strain>
    </source>
</reference>
<feature type="binding site" evidence="11">
    <location>
        <position position="184"/>
    </location>
    <ligand>
        <name>Zn(2+)</name>
        <dbReference type="ChEBI" id="CHEBI:29105"/>
        <note>catalytic</note>
    </ligand>
</feature>
<gene>
    <name evidence="14" type="ORF">THASP1DRAFT_21051</name>
</gene>
<keyword evidence="6 12" id="KW-0378">Hydrolase</keyword>
<dbReference type="InterPro" id="IPR050371">
    <property type="entry name" value="Fungal_virulence_M36"/>
</dbReference>
<evidence type="ECO:0000256" key="5">
    <source>
        <dbReference type="ARBA" id="ARBA00022723"/>
    </source>
</evidence>
<feature type="active site" evidence="10">
    <location>
        <position position="185"/>
    </location>
</feature>
<evidence type="ECO:0000256" key="12">
    <source>
        <dbReference type="RuleBase" id="RU364017"/>
    </source>
</evidence>
<evidence type="ECO:0000256" key="10">
    <source>
        <dbReference type="PIRSR" id="PIRSR601842-1"/>
    </source>
</evidence>
<feature type="binding site" evidence="11">
    <location>
        <position position="214"/>
    </location>
    <ligand>
        <name>Zn(2+)</name>
        <dbReference type="ChEBI" id="CHEBI:29105"/>
        <note>catalytic</note>
    </ligand>
</feature>
<dbReference type="EMBL" id="KZ993679">
    <property type="protein sequence ID" value="RKP04500.1"/>
    <property type="molecule type" value="Genomic_DNA"/>
</dbReference>
<evidence type="ECO:0000256" key="4">
    <source>
        <dbReference type="ARBA" id="ARBA00022670"/>
    </source>
</evidence>
<dbReference type="Pfam" id="PF02128">
    <property type="entry name" value="Peptidase_M36"/>
    <property type="match status" value="1"/>
</dbReference>
<feature type="non-terminal residue" evidence="14">
    <location>
        <position position="1"/>
    </location>
</feature>
<dbReference type="GO" id="GO:0004222">
    <property type="term" value="F:metalloendopeptidase activity"/>
    <property type="evidence" value="ECO:0007669"/>
    <property type="project" value="InterPro"/>
</dbReference>
<keyword evidence="7 11" id="KW-0862">Zinc</keyword>
<dbReference type="CDD" id="cd09596">
    <property type="entry name" value="M36"/>
    <property type="match status" value="1"/>
</dbReference>
<proteinExistence type="inferred from homology"/>
<keyword evidence="8 12" id="KW-0482">Metalloprotease</keyword>
<dbReference type="PANTHER" id="PTHR33478:SF1">
    <property type="entry name" value="EXTRACELLULAR METALLOPROTEINASE MEP"/>
    <property type="match status" value="1"/>
</dbReference>
<evidence type="ECO:0000313" key="15">
    <source>
        <dbReference type="Proteomes" id="UP000271241"/>
    </source>
</evidence>
<dbReference type="InterPro" id="IPR027268">
    <property type="entry name" value="Peptidase_M4/M1_CTD_sf"/>
</dbReference>
<feature type="compositionally biased region" description="Low complexity" evidence="13">
    <location>
        <begin position="420"/>
        <end position="433"/>
    </location>
</feature>
<comment type="similarity">
    <text evidence="2 12">Belongs to the peptidase M36 family.</text>
</comment>
<dbReference type="PANTHER" id="PTHR33478">
    <property type="entry name" value="EXTRACELLULAR METALLOPROTEINASE MEP"/>
    <property type="match status" value="1"/>
</dbReference>
<keyword evidence="15" id="KW-1185">Reference proteome</keyword>
<sequence>SYNAVKVGGADVLNPGRERIVPHPDGVASPDGWHFSPEQGGVFKTAGNNVRTHTLTPYRLGTRFAINYAHSATDDFDFELDLQQNPKKHPNATVANVDYVSNYMHDKLYGLGFDEEAGNFQFRNPSGLGKERDPIDAQVHGLGGKNLAVFTAPPDGEMGQLFLGIFGSGSKARDSGLDNTVVIHELGHGLSKRLTGGSHNADCLATTLSGGLGEGVSDALAVLMMMKSTDTRDTSKFIGKYTSASMRRYPYTTNMEINPLTYKSIKKYNDVHAIGTVWGTMLYEMYWNLVDALGFDEVDAKPDITKGSTLALQLIIDALKTQPCHPDFIQARNHILEAEQRRTNGAHACKIWAAFAKRGLGSKAKYLKRGLTGKLGITGPSPVEDYDVPIGCQSESGEGRLSGRWVPSEDDWLPADESSSDSLSMSIHQSSTV</sequence>
<feature type="region of interest" description="Disordered" evidence="13">
    <location>
        <begin position="386"/>
        <end position="433"/>
    </location>
</feature>
<evidence type="ECO:0000256" key="1">
    <source>
        <dbReference type="ARBA" id="ARBA00004613"/>
    </source>
</evidence>
<keyword evidence="4 12" id="KW-0645">Protease</keyword>
<evidence type="ECO:0000256" key="3">
    <source>
        <dbReference type="ARBA" id="ARBA00022525"/>
    </source>
</evidence>
<dbReference type="AlphaFoldDB" id="A0A4P9XH44"/>
<keyword evidence="5 11" id="KW-0479">Metal-binding</keyword>
<evidence type="ECO:0000256" key="9">
    <source>
        <dbReference type="ARBA" id="ARBA00023145"/>
    </source>
</evidence>
<evidence type="ECO:0000256" key="6">
    <source>
        <dbReference type="ARBA" id="ARBA00022801"/>
    </source>
</evidence>
<dbReference type="PRINTS" id="PR00999">
    <property type="entry name" value="FUNGALYSIN"/>
</dbReference>
<dbReference type="GO" id="GO:0008270">
    <property type="term" value="F:zinc ion binding"/>
    <property type="evidence" value="ECO:0007669"/>
    <property type="project" value="InterPro"/>
</dbReference>
<dbReference type="EC" id="3.4.24.-" evidence="12"/>
<evidence type="ECO:0000256" key="8">
    <source>
        <dbReference type="ARBA" id="ARBA00023049"/>
    </source>
</evidence>
<evidence type="ECO:0000256" key="11">
    <source>
        <dbReference type="PIRSR" id="PIRSR601842-2"/>
    </source>
</evidence>
<dbReference type="Gene3D" id="3.10.170.10">
    <property type="match status" value="1"/>
</dbReference>
<evidence type="ECO:0000313" key="14">
    <source>
        <dbReference type="EMBL" id="RKP04500.1"/>
    </source>
</evidence>
<accession>A0A4P9XH44</accession>
<keyword evidence="9 12" id="KW-0865">Zymogen</keyword>
<dbReference type="Proteomes" id="UP000271241">
    <property type="component" value="Unassembled WGS sequence"/>
</dbReference>
<dbReference type="InterPro" id="IPR001842">
    <property type="entry name" value="Peptidase_M36"/>
</dbReference>
<dbReference type="OrthoDB" id="3227768at2759"/>
<comment type="subcellular location">
    <subcellularLocation>
        <location evidence="1 12">Secreted</location>
    </subcellularLocation>
</comment>
<dbReference type="GO" id="GO:0005615">
    <property type="term" value="C:extracellular space"/>
    <property type="evidence" value="ECO:0007669"/>
    <property type="project" value="InterPro"/>
</dbReference>
<keyword evidence="3 12" id="KW-0964">Secreted</keyword>
<comment type="cofactor">
    <cofactor evidence="11">
        <name>Zn(2+)</name>
        <dbReference type="ChEBI" id="CHEBI:29105"/>
    </cofactor>
    <text evidence="11">Binds 1 zinc ion per subunit.</text>
</comment>
<evidence type="ECO:0000256" key="2">
    <source>
        <dbReference type="ARBA" id="ARBA00006006"/>
    </source>
</evidence>
<organism evidence="14 15">
    <name type="scientific">Thamnocephalis sphaerospora</name>
    <dbReference type="NCBI Taxonomy" id="78915"/>
    <lineage>
        <taxon>Eukaryota</taxon>
        <taxon>Fungi</taxon>
        <taxon>Fungi incertae sedis</taxon>
        <taxon>Zoopagomycota</taxon>
        <taxon>Zoopagomycotina</taxon>
        <taxon>Zoopagomycetes</taxon>
        <taxon>Zoopagales</taxon>
        <taxon>Sigmoideomycetaceae</taxon>
        <taxon>Thamnocephalis</taxon>
    </lineage>
</organism>
<dbReference type="Gene3D" id="1.10.390.10">
    <property type="entry name" value="Neutral Protease Domain 2"/>
    <property type="match status" value="1"/>
</dbReference>
<evidence type="ECO:0000256" key="13">
    <source>
        <dbReference type="SAM" id="MobiDB-lite"/>
    </source>
</evidence>
<feature type="binding site" evidence="11">
    <location>
        <position position="188"/>
    </location>
    <ligand>
        <name>Zn(2+)</name>
        <dbReference type="ChEBI" id="CHEBI:29105"/>
        <note>catalytic</note>
    </ligand>
</feature>
<dbReference type="GO" id="GO:0006508">
    <property type="term" value="P:proteolysis"/>
    <property type="evidence" value="ECO:0007669"/>
    <property type="project" value="UniProtKB-KW"/>
</dbReference>